<name>A0ABP6KCV7_9ACTN</name>
<evidence type="ECO:0000313" key="2">
    <source>
        <dbReference type="EMBL" id="GAA3001972.1"/>
    </source>
</evidence>
<keyword evidence="3" id="KW-1185">Reference proteome</keyword>
<feature type="region of interest" description="Disordered" evidence="1">
    <location>
        <begin position="61"/>
        <end position="85"/>
    </location>
</feature>
<organism evidence="2 3">
    <name type="scientific">Streptosporangium longisporum</name>
    <dbReference type="NCBI Taxonomy" id="46187"/>
    <lineage>
        <taxon>Bacteria</taxon>
        <taxon>Bacillati</taxon>
        <taxon>Actinomycetota</taxon>
        <taxon>Actinomycetes</taxon>
        <taxon>Streptosporangiales</taxon>
        <taxon>Streptosporangiaceae</taxon>
        <taxon>Streptosporangium</taxon>
    </lineage>
</organism>
<reference evidence="3" key="1">
    <citation type="journal article" date="2019" name="Int. J. Syst. Evol. Microbiol.">
        <title>The Global Catalogue of Microorganisms (GCM) 10K type strain sequencing project: providing services to taxonomists for standard genome sequencing and annotation.</title>
        <authorList>
            <consortium name="The Broad Institute Genomics Platform"/>
            <consortium name="The Broad Institute Genome Sequencing Center for Infectious Disease"/>
            <person name="Wu L."/>
            <person name="Ma J."/>
        </authorList>
    </citation>
    <scope>NUCLEOTIDE SEQUENCE [LARGE SCALE GENOMIC DNA]</scope>
    <source>
        <strain evidence="3">JCM 3106</strain>
    </source>
</reference>
<protein>
    <submittedName>
        <fullName evidence="2">Uncharacterized protein</fullName>
    </submittedName>
</protein>
<evidence type="ECO:0000256" key="1">
    <source>
        <dbReference type="SAM" id="MobiDB-lite"/>
    </source>
</evidence>
<gene>
    <name evidence="2" type="ORF">GCM10017559_23900</name>
</gene>
<dbReference type="Proteomes" id="UP001499930">
    <property type="component" value="Unassembled WGS sequence"/>
</dbReference>
<accession>A0ABP6KCV7</accession>
<comment type="caution">
    <text evidence="2">The sequence shown here is derived from an EMBL/GenBank/DDBJ whole genome shotgun (WGS) entry which is preliminary data.</text>
</comment>
<sequence>MQRDDGLDAVPGTLVALQLGQERLLVHVQGLGVQDAEDVFLAGEVVVEAADADAALLAEAGQRGGRDPVLAEPAEGTLDDPGGSSYGVLAVFTSNEWGKQKPCPQTPGKRRGPTSIVPS</sequence>
<dbReference type="EMBL" id="BAAAWD010000006">
    <property type="protein sequence ID" value="GAA3001972.1"/>
    <property type="molecule type" value="Genomic_DNA"/>
</dbReference>
<feature type="region of interest" description="Disordered" evidence="1">
    <location>
        <begin position="97"/>
        <end position="119"/>
    </location>
</feature>
<evidence type="ECO:0000313" key="3">
    <source>
        <dbReference type="Proteomes" id="UP001499930"/>
    </source>
</evidence>
<proteinExistence type="predicted"/>